<dbReference type="eggNOG" id="ENOG502SHFT">
    <property type="taxonomic scope" value="Eukaryota"/>
</dbReference>
<dbReference type="EMBL" id="KB446536">
    <property type="protein sequence ID" value="EME47375.1"/>
    <property type="molecule type" value="Genomic_DNA"/>
</dbReference>
<evidence type="ECO:0000313" key="2">
    <source>
        <dbReference type="EMBL" id="EME47375.1"/>
    </source>
</evidence>
<evidence type="ECO:0000259" key="1">
    <source>
        <dbReference type="Pfam" id="PF06985"/>
    </source>
</evidence>
<dbReference type="InterPro" id="IPR010730">
    <property type="entry name" value="HET"/>
</dbReference>
<dbReference type="AlphaFoldDB" id="N1PY94"/>
<dbReference type="HOGENOM" id="CLU_397395_0_0_1"/>
<dbReference type="Pfam" id="PF06985">
    <property type="entry name" value="HET"/>
    <property type="match status" value="1"/>
</dbReference>
<reference evidence="3" key="1">
    <citation type="journal article" date="2012" name="PLoS Genet.">
        <title>The genomes of the fungal plant pathogens Cladosporium fulvum and Dothistroma septosporum reveal adaptation to different hosts and lifestyles but also signatures of common ancestry.</title>
        <authorList>
            <person name="de Wit P.J.G.M."/>
            <person name="van der Burgt A."/>
            <person name="Oekmen B."/>
            <person name="Stergiopoulos I."/>
            <person name="Abd-Elsalam K.A."/>
            <person name="Aerts A.L."/>
            <person name="Bahkali A.H."/>
            <person name="Beenen H.G."/>
            <person name="Chettri P."/>
            <person name="Cox M.P."/>
            <person name="Datema E."/>
            <person name="de Vries R.P."/>
            <person name="Dhillon B."/>
            <person name="Ganley A.R."/>
            <person name="Griffiths S.A."/>
            <person name="Guo Y."/>
            <person name="Hamelin R.C."/>
            <person name="Henrissat B."/>
            <person name="Kabir M.S."/>
            <person name="Jashni M.K."/>
            <person name="Kema G."/>
            <person name="Klaubauf S."/>
            <person name="Lapidus A."/>
            <person name="Levasseur A."/>
            <person name="Lindquist E."/>
            <person name="Mehrabi R."/>
            <person name="Ohm R.A."/>
            <person name="Owen T.J."/>
            <person name="Salamov A."/>
            <person name="Schwelm A."/>
            <person name="Schijlen E."/>
            <person name="Sun H."/>
            <person name="van den Burg H.A."/>
            <person name="van Ham R.C.H.J."/>
            <person name="Zhang S."/>
            <person name="Goodwin S.B."/>
            <person name="Grigoriev I.V."/>
            <person name="Collemare J."/>
            <person name="Bradshaw R.E."/>
        </authorList>
    </citation>
    <scope>NUCLEOTIDE SEQUENCE [LARGE SCALE GENOMIC DNA]</scope>
    <source>
        <strain evidence="3">NZE10 / CBS 128990</strain>
    </source>
</reference>
<keyword evidence="3" id="KW-1185">Reference proteome</keyword>
<evidence type="ECO:0000313" key="3">
    <source>
        <dbReference type="Proteomes" id="UP000016933"/>
    </source>
</evidence>
<dbReference type="PANTHER" id="PTHR33112:SF16">
    <property type="entry name" value="HETEROKARYON INCOMPATIBILITY DOMAIN-CONTAINING PROTEIN"/>
    <property type="match status" value="1"/>
</dbReference>
<protein>
    <recommendedName>
        <fullName evidence="1">Heterokaryon incompatibility domain-containing protein</fullName>
    </recommendedName>
</protein>
<accession>N1PY94</accession>
<name>N1PY94_DOTSN</name>
<dbReference type="OrthoDB" id="3789824at2759"/>
<dbReference type="OMA" id="SPRILYW"/>
<dbReference type="Proteomes" id="UP000016933">
    <property type="component" value="Unassembled WGS sequence"/>
</dbReference>
<feature type="domain" description="Heterokaryon incompatibility" evidence="1">
    <location>
        <begin position="253"/>
        <end position="403"/>
    </location>
</feature>
<proteinExistence type="predicted"/>
<dbReference type="PANTHER" id="PTHR33112">
    <property type="entry name" value="DOMAIN PROTEIN, PUTATIVE-RELATED"/>
    <property type="match status" value="1"/>
</dbReference>
<sequence length="734" mass="83314">MYLRTSDACVVRVQANAFGKGVFNPRLCVSCEVLLNVLSHKICLMKFAQAGWRGRSWQTHDGLPSSPCRGCDEIQELLAWLRRKRTKDLGYEGKLVTGTIHHNFLELDTCAKSSNCVACQLLRRAFCLEQITVQGVKNLYRPSIDTRMFARLHCTKDNIFLEAVLSSGEATEHSAWILCSAAEDVPRLDLDVAERHFNKIFRDLRPLVEDCHLNHSGCTNLAYSSVNPTWLVQMVSRDTARLVSPMGQDSVRYVALSYSWGSPGPGEEQKMLDWTRDQAAGPHNPDRKLFSRKLLPSTLQDALRITESFGLEYIWIDCLCIPEDSDWDRESAKMHEIFGNAYFTLAATSAERAWDPLQTERQAWDYQPRGCNLDEFWLSTIDMGLNDMRMHAPLSNRGWVLQEERLSPRILYWCAQRAYWSCLQCPYFIEGSQGLCNDRATKEWSRPQRFLELCFGGDATADLPNEWFDIVASYVRRDLYRAKDRFLAITGLATRYLNARPTIIGTDQQEEYLAGLWRGSIAHGLSWSLKDGAAQADPAVDDGFAPPSWSWASLPFNTEIEFCPDFRPSPHFTLLTHHQIVAESGAMAAVEAGAKNIKQLEVRGRCRSFVNIESGRLAWNKVCVKKDHNDEFVYHRQEQFVHSRDSETGRILSHDVRKDFVIGKLDYASSIKVSVPDGRENQILCLEIGESSMLLLLKGKPLGGHTPYYRRVGAANGYRGDFFSEAKMGTLMLV</sequence>
<reference evidence="2 3" key="2">
    <citation type="journal article" date="2012" name="PLoS Pathog.">
        <title>Diverse lifestyles and strategies of plant pathogenesis encoded in the genomes of eighteen Dothideomycetes fungi.</title>
        <authorList>
            <person name="Ohm R.A."/>
            <person name="Feau N."/>
            <person name="Henrissat B."/>
            <person name="Schoch C.L."/>
            <person name="Horwitz B.A."/>
            <person name="Barry K.W."/>
            <person name="Condon B.J."/>
            <person name="Copeland A.C."/>
            <person name="Dhillon B."/>
            <person name="Glaser F."/>
            <person name="Hesse C.N."/>
            <person name="Kosti I."/>
            <person name="LaButti K."/>
            <person name="Lindquist E.A."/>
            <person name="Lucas S."/>
            <person name="Salamov A.A."/>
            <person name="Bradshaw R.E."/>
            <person name="Ciuffetti L."/>
            <person name="Hamelin R.C."/>
            <person name="Kema G.H.J."/>
            <person name="Lawrence C."/>
            <person name="Scott J.A."/>
            <person name="Spatafora J.W."/>
            <person name="Turgeon B.G."/>
            <person name="de Wit P.J.G.M."/>
            <person name="Zhong S."/>
            <person name="Goodwin S.B."/>
            <person name="Grigoriev I.V."/>
        </authorList>
    </citation>
    <scope>NUCLEOTIDE SEQUENCE [LARGE SCALE GENOMIC DNA]</scope>
    <source>
        <strain evidence="3">NZE10 / CBS 128990</strain>
    </source>
</reference>
<organism evidence="2 3">
    <name type="scientific">Dothistroma septosporum (strain NZE10 / CBS 128990)</name>
    <name type="common">Red band needle blight fungus</name>
    <name type="synonym">Mycosphaerella pini</name>
    <dbReference type="NCBI Taxonomy" id="675120"/>
    <lineage>
        <taxon>Eukaryota</taxon>
        <taxon>Fungi</taxon>
        <taxon>Dikarya</taxon>
        <taxon>Ascomycota</taxon>
        <taxon>Pezizomycotina</taxon>
        <taxon>Dothideomycetes</taxon>
        <taxon>Dothideomycetidae</taxon>
        <taxon>Mycosphaerellales</taxon>
        <taxon>Mycosphaerellaceae</taxon>
        <taxon>Dothistroma</taxon>
    </lineage>
</organism>
<gene>
    <name evidence="2" type="ORF">DOTSEDRAFT_85881</name>
</gene>